<proteinExistence type="predicted"/>
<evidence type="ECO:0000313" key="1">
    <source>
        <dbReference type="EMBL" id="EQC40230.1"/>
    </source>
</evidence>
<name>T0R1L5_SAPDV</name>
<dbReference type="InParanoid" id="T0R1L5"/>
<dbReference type="EMBL" id="JH767137">
    <property type="protein sequence ID" value="EQC40230.1"/>
    <property type="molecule type" value="Genomic_DNA"/>
</dbReference>
<dbReference type="RefSeq" id="XP_008606704.1">
    <property type="nucleotide sequence ID" value="XM_008608482.1"/>
</dbReference>
<dbReference type="Proteomes" id="UP000030762">
    <property type="component" value="Unassembled WGS sequence"/>
</dbReference>
<dbReference type="GeneID" id="19943605"/>
<dbReference type="AlphaFoldDB" id="T0R1L5"/>
<sequence>MGNVCSGNLLGETFATAAAIVAVQGNYAALYDKNRPGVVTGYVMNASTFCLQNRNINQIAVTAKRVKKYLALRSRTRIYQFMM</sequence>
<keyword evidence="2" id="KW-1185">Reference proteome</keyword>
<evidence type="ECO:0000313" key="2">
    <source>
        <dbReference type="Proteomes" id="UP000030762"/>
    </source>
</evidence>
<dbReference type="VEuPathDB" id="FungiDB:SDRG_02878"/>
<protein>
    <submittedName>
        <fullName evidence="1">Uncharacterized protein</fullName>
    </submittedName>
</protein>
<organism evidence="1 2">
    <name type="scientific">Saprolegnia diclina (strain VS20)</name>
    <dbReference type="NCBI Taxonomy" id="1156394"/>
    <lineage>
        <taxon>Eukaryota</taxon>
        <taxon>Sar</taxon>
        <taxon>Stramenopiles</taxon>
        <taxon>Oomycota</taxon>
        <taxon>Saprolegniomycetes</taxon>
        <taxon>Saprolegniales</taxon>
        <taxon>Saprolegniaceae</taxon>
        <taxon>Saprolegnia</taxon>
    </lineage>
</organism>
<reference evidence="1 2" key="1">
    <citation type="submission" date="2012-04" db="EMBL/GenBank/DDBJ databases">
        <title>The Genome Sequence of Saprolegnia declina VS20.</title>
        <authorList>
            <consortium name="The Broad Institute Genome Sequencing Platform"/>
            <person name="Russ C."/>
            <person name="Nusbaum C."/>
            <person name="Tyler B."/>
            <person name="van West P."/>
            <person name="Dieguez-Uribeondo J."/>
            <person name="de Bruijn I."/>
            <person name="Tripathy S."/>
            <person name="Jiang R."/>
            <person name="Young S.K."/>
            <person name="Zeng Q."/>
            <person name="Gargeya S."/>
            <person name="Fitzgerald M."/>
            <person name="Haas B."/>
            <person name="Abouelleil A."/>
            <person name="Alvarado L."/>
            <person name="Arachchi H.M."/>
            <person name="Berlin A."/>
            <person name="Chapman S.B."/>
            <person name="Goldberg J."/>
            <person name="Griggs A."/>
            <person name="Gujja S."/>
            <person name="Hansen M."/>
            <person name="Howarth C."/>
            <person name="Imamovic A."/>
            <person name="Larimer J."/>
            <person name="McCowen C."/>
            <person name="Montmayeur A."/>
            <person name="Murphy C."/>
            <person name="Neiman D."/>
            <person name="Pearson M."/>
            <person name="Priest M."/>
            <person name="Roberts A."/>
            <person name="Saif S."/>
            <person name="Shea T."/>
            <person name="Sisk P."/>
            <person name="Sykes S."/>
            <person name="Wortman J."/>
            <person name="Nusbaum C."/>
            <person name="Birren B."/>
        </authorList>
    </citation>
    <scope>NUCLEOTIDE SEQUENCE [LARGE SCALE GENOMIC DNA]</scope>
    <source>
        <strain evidence="1 2">VS20</strain>
    </source>
</reference>
<gene>
    <name evidence="1" type="ORF">SDRG_02878</name>
</gene>
<accession>T0R1L5</accession>